<feature type="compositionally biased region" description="Basic and acidic residues" evidence="1">
    <location>
        <begin position="227"/>
        <end position="251"/>
    </location>
</feature>
<proteinExistence type="predicted"/>
<name>A0ABQ8LXH2_LABRO</name>
<feature type="region of interest" description="Disordered" evidence="1">
    <location>
        <begin position="189"/>
        <end position="308"/>
    </location>
</feature>
<dbReference type="Proteomes" id="UP000830375">
    <property type="component" value="Unassembled WGS sequence"/>
</dbReference>
<gene>
    <name evidence="2" type="ORF">H4Q32_017725</name>
</gene>
<comment type="caution">
    <text evidence="2">The sequence shown here is derived from an EMBL/GenBank/DDBJ whole genome shotgun (WGS) entry which is preliminary data.</text>
</comment>
<protein>
    <submittedName>
        <fullName evidence="2">Muscle M-line assembly protein unc-89</fullName>
    </submittedName>
</protein>
<sequence>MSHQSIQSVLHKHYLPKTSSDCHCSTAQFSCQTDNAAHTSKPVCSSSMKTDVHFNSSHKVRRLKTRKERNQIRGLERNRYHPSSQHSRREGCEKAHHPLSCSRKVRAFAKPYIPQKPSFMTEGRLTSIRGPFSHEIRSMDIERLVSEQIKRDQQRKEQGKQFVMHVTSPLLPSVPDSDLDCNLDEVQEPLQEAENNMTPQVKRKRSSRKEPSEKNTTNRGVFVSMRPSREDEKRDRNANTRQEDTNSKTRQESQSSPPKETEHVVLASSENEAVPQLCSTPIEPEKNNSQTGNLQSHDEVKKTKKNQQNGFMNIQRFEKNSTRVGVPNMEVTQVLENQQTLTSLSDLDSGAGQVDNVEQGEQMSLSCREAVKRLTTRLCQSSELRLPSRRRPLLTECRETLLQTLQKRHSFHLEHNLHRLQSFLHVNQMASQLSSGQRDESCSSFSHAVENENRSRNMGIWTDSAMQQDYLAQEVKRDLEREAFAKKHRTQDWKSSSTLFSLKEPQQSNTDMFDQWRADSSSQDCFRAQRLHSRQLFNQEQTFTQHAVPVLRSPTWADQPVNFYSQQPSLSRGESWTNVDLDLSRISQQWREDNNLDFSSHRIYESRKQKPQEASVGGSRFWSHQPHIRDERERWPPFSTSYLSEGFQYKPFFRCPHPSAIQHRSDYLGITQCPRTNTPDRVFYPPFYL</sequence>
<feature type="compositionally biased region" description="Basic and acidic residues" evidence="1">
    <location>
        <begin position="87"/>
        <end position="96"/>
    </location>
</feature>
<feature type="region of interest" description="Disordered" evidence="1">
    <location>
        <begin position="73"/>
        <end position="96"/>
    </location>
</feature>
<accession>A0ABQ8LXH2</accession>
<evidence type="ECO:0000256" key="1">
    <source>
        <dbReference type="SAM" id="MobiDB-lite"/>
    </source>
</evidence>
<evidence type="ECO:0000313" key="3">
    <source>
        <dbReference type="Proteomes" id="UP000830375"/>
    </source>
</evidence>
<keyword evidence="3" id="KW-1185">Reference proteome</keyword>
<organism evidence="2 3">
    <name type="scientific">Labeo rohita</name>
    <name type="common">Indian major carp</name>
    <name type="synonym">Cyprinus rohita</name>
    <dbReference type="NCBI Taxonomy" id="84645"/>
    <lineage>
        <taxon>Eukaryota</taxon>
        <taxon>Metazoa</taxon>
        <taxon>Chordata</taxon>
        <taxon>Craniata</taxon>
        <taxon>Vertebrata</taxon>
        <taxon>Euteleostomi</taxon>
        <taxon>Actinopterygii</taxon>
        <taxon>Neopterygii</taxon>
        <taxon>Teleostei</taxon>
        <taxon>Ostariophysi</taxon>
        <taxon>Cypriniformes</taxon>
        <taxon>Cyprinidae</taxon>
        <taxon>Labeoninae</taxon>
        <taxon>Labeonini</taxon>
        <taxon>Labeo</taxon>
    </lineage>
</organism>
<dbReference type="EMBL" id="JACTAM010000016">
    <property type="protein sequence ID" value="KAI2655341.1"/>
    <property type="molecule type" value="Genomic_DNA"/>
</dbReference>
<reference evidence="2 3" key="1">
    <citation type="submission" date="2022-01" db="EMBL/GenBank/DDBJ databases">
        <title>A high-quality chromosome-level genome assembly of rohu carp, Labeo rohita.</title>
        <authorList>
            <person name="Arick M.A. II"/>
            <person name="Hsu C.-Y."/>
            <person name="Magbanua Z."/>
            <person name="Pechanova O."/>
            <person name="Grover C."/>
            <person name="Miller E."/>
            <person name="Thrash A."/>
            <person name="Ezzel L."/>
            <person name="Alam S."/>
            <person name="Benzie J."/>
            <person name="Hamilton M."/>
            <person name="Karsi A."/>
            <person name="Lawrence M.L."/>
            <person name="Peterson D.G."/>
        </authorList>
    </citation>
    <scope>NUCLEOTIDE SEQUENCE [LARGE SCALE GENOMIC DNA]</scope>
    <source>
        <strain evidence="3">BAU-BD-2019</strain>
        <tissue evidence="2">Blood</tissue>
    </source>
</reference>
<evidence type="ECO:0000313" key="2">
    <source>
        <dbReference type="EMBL" id="KAI2655341.1"/>
    </source>
</evidence>